<dbReference type="EMBL" id="BMAU01021178">
    <property type="protein sequence ID" value="GFX94643.1"/>
    <property type="molecule type" value="Genomic_DNA"/>
</dbReference>
<gene>
    <name evidence="1" type="primary">AVEN_243360_1</name>
    <name evidence="1" type="ORF">TNCV_3088721</name>
</gene>
<accession>A0A8X6RGL9</accession>
<comment type="caution">
    <text evidence="1">The sequence shown here is derived from an EMBL/GenBank/DDBJ whole genome shotgun (WGS) entry which is preliminary data.</text>
</comment>
<dbReference type="AlphaFoldDB" id="A0A8X6RGL9"/>
<evidence type="ECO:0000313" key="2">
    <source>
        <dbReference type="Proteomes" id="UP000887159"/>
    </source>
</evidence>
<organism evidence="1 2">
    <name type="scientific">Trichonephila clavipes</name>
    <name type="common">Golden silk orbweaver</name>
    <name type="synonym">Nephila clavipes</name>
    <dbReference type="NCBI Taxonomy" id="2585209"/>
    <lineage>
        <taxon>Eukaryota</taxon>
        <taxon>Metazoa</taxon>
        <taxon>Ecdysozoa</taxon>
        <taxon>Arthropoda</taxon>
        <taxon>Chelicerata</taxon>
        <taxon>Arachnida</taxon>
        <taxon>Araneae</taxon>
        <taxon>Araneomorphae</taxon>
        <taxon>Entelegynae</taxon>
        <taxon>Araneoidea</taxon>
        <taxon>Nephilidae</taxon>
        <taxon>Trichonephila</taxon>
    </lineage>
</organism>
<sequence length="113" mass="12807">MKSAIYATLYHCSSTNAKPKHNKCPNGKISWCFFKRALANEESPENHSVMKTKLTEEVVAKFIPVYQRLASNEILSRCTSGKNQNANESLQVLSGVTAQKKVSNQRKDWKYLL</sequence>
<name>A0A8X6RGL9_TRICX</name>
<keyword evidence="2" id="KW-1185">Reference proteome</keyword>
<dbReference type="Proteomes" id="UP000887159">
    <property type="component" value="Unassembled WGS sequence"/>
</dbReference>
<reference evidence="1" key="1">
    <citation type="submission" date="2020-08" db="EMBL/GenBank/DDBJ databases">
        <title>Multicomponent nature underlies the extraordinary mechanical properties of spider dragline silk.</title>
        <authorList>
            <person name="Kono N."/>
            <person name="Nakamura H."/>
            <person name="Mori M."/>
            <person name="Yoshida Y."/>
            <person name="Ohtoshi R."/>
            <person name="Malay A.D."/>
            <person name="Moran D.A.P."/>
            <person name="Tomita M."/>
            <person name="Numata K."/>
            <person name="Arakawa K."/>
        </authorList>
    </citation>
    <scope>NUCLEOTIDE SEQUENCE</scope>
</reference>
<proteinExistence type="predicted"/>
<evidence type="ECO:0000313" key="1">
    <source>
        <dbReference type="EMBL" id="GFX94643.1"/>
    </source>
</evidence>
<protein>
    <submittedName>
        <fullName evidence="1">Uncharacterized protein</fullName>
    </submittedName>
</protein>